<dbReference type="EMBL" id="CYUD01000005">
    <property type="protein sequence ID" value="CUJ99078.1"/>
    <property type="molecule type" value="Genomic_DNA"/>
</dbReference>
<proteinExistence type="predicted"/>
<keyword evidence="1" id="KW-0813">Transport</keyword>
<evidence type="ECO:0000313" key="9">
    <source>
        <dbReference type="EMBL" id="CUJ99078.1"/>
    </source>
</evidence>
<evidence type="ECO:0000256" key="5">
    <source>
        <dbReference type="ARBA" id="ARBA00022982"/>
    </source>
</evidence>
<reference evidence="10" key="1">
    <citation type="submission" date="2015-09" db="EMBL/GenBank/DDBJ databases">
        <authorList>
            <person name="Rodrigo-Torres L."/>
            <person name="Arahal D.R."/>
        </authorList>
    </citation>
    <scope>NUCLEOTIDE SEQUENCE [LARGE SCALE GENOMIC DNA]</scope>
    <source>
        <strain evidence="10">CECT 5091</strain>
    </source>
</reference>
<evidence type="ECO:0000256" key="6">
    <source>
        <dbReference type="ARBA" id="ARBA00023004"/>
    </source>
</evidence>
<evidence type="ECO:0000259" key="8">
    <source>
        <dbReference type="PROSITE" id="PS51379"/>
    </source>
</evidence>
<dbReference type="GO" id="GO:0051539">
    <property type="term" value="F:4 iron, 4 sulfur cluster binding"/>
    <property type="evidence" value="ECO:0007669"/>
    <property type="project" value="UniProtKB-KW"/>
</dbReference>
<sequence length="168" mass="18174">MTSRRAFLSANIFREDSNVVRPPGSRVPGFLDHCTKCGDCIDICQEAVIAIDQNGFPVFQPGEDPCTFCGDCATACPTDALQIERLPDWPWRAAIETASCLSMNGVSCRVCQDNCEQNAIRFRLQLGGRAEPLLDAAACNGCGGCVTPCPVDAIALDRQPTFQTEARQ</sequence>
<dbReference type="PANTHER" id="PTHR43687:SF6">
    <property type="entry name" value="L-ASPARTATE SEMIALDEHYDE SULFURTRANSFERASE IRON-SULFUR SUBUNIT"/>
    <property type="match status" value="1"/>
</dbReference>
<dbReference type="InterPro" id="IPR004496">
    <property type="entry name" value="NapF"/>
</dbReference>
<keyword evidence="4" id="KW-0677">Repeat</keyword>
<dbReference type="InterPro" id="IPR017900">
    <property type="entry name" value="4Fe4S_Fe_S_CS"/>
</dbReference>
<evidence type="ECO:0000256" key="1">
    <source>
        <dbReference type="ARBA" id="ARBA00022448"/>
    </source>
</evidence>
<organism evidence="9 10">
    <name type="scientific">Ruegeria denitrificans</name>
    <dbReference type="NCBI Taxonomy" id="1715692"/>
    <lineage>
        <taxon>Bacteria</taxon>
        <taxon>Pseudomonadati</taxon>
        <taxon>Pseudomonadota</taxon>
        <taxon>Alphaproteobacteria</taxon>
        <taxon>Rhodobacterales</taxon>
        <taxon>Roseobacteraceae</taxon>
        <taxon>Ruegeria</taxon>
    </lineage>
</organism>
<evidence type="ECO:0000256" key="3">
    <source>
        <dbReference type="ARBA" id="ARBA00022723"/>
    </source>
</evidence>
<feature type="domain" description="4Fe-4S ferredoxin-type" evidence="8">
    <location>
        <begin position="25"/>
        <end position="54"/>
    </location>
</feature>
<dbReference type="Pfam" id="PF12838">
    <property type="entry name" value="Fer4_7"/>
    <property type="match status" value="2"/>
</dbReference>
<evidence type="ECO:0000256" key="4">
    <source>
        <dbReference type="ARBA" id="ARBA00022737"/>
    </source>
</evidence>
<evidence type="ECO:0000256" key="7">
    <source>
        <dbReference type="ARBA" id="ARBA00023014"/>
    </source>
</evidence>
<dbReference type="STRING" id="1715692.RUE5091_02002"/>
<dbReference type="GO" id="GO:0046872">
    <property type="term" value="F:metal ion binding"/>
    <property type="evidence" value="ECO:0007669"/>
    <property type="project" value="UniProtKB-KW"/>
</dbReference>
<dbReference type="PROSITE" id="PS51379">
    <property type="entry name" value="4FE4S_FER_2"/>
    <property type="match status" value="3"/>
</dbReference>
<dbReference type="SUPFAM" id="SSF54862">
    <property type="entry name" value="4Fe-4S ferredoxins"/>
    <property type="match status" value="1"/>
</dbReference>
<evidence type="ECO:0000313" key="10">
    <source>
        <dbReference type="Proteomes" id="UP000051260"/>
    </source>
</evidence>
<protein>
    <submittedName>
        <fullName evidence="9">Ferredoxin-type protein</fullName>
    </submittedName>
</protein>
<keyword evidence="7" id="KW-0411">Iron-sulfur</keyword>
<dbReference type="NCBIfam" id="TIGR00402">
    <property type="entry name" value="napF"/>
    <property type="match status" value="1"/>
</dbReference>
<dbReference type="CDD" id="cd10564">
    <property type="entry name" value="NapF_like"/>
    <property type="match status" value="1"/>
</dbReference>
<accession>A0A0P1I997</accession>
<keyword evidence="2" id="KW-0004">4Fe-4S</keyword>
<name>A0A0P1I997_9RHOB</name>
<gene>
    <name evidence="9" type="ORF">RUE5091_02002</name>
</gene>
<dbReference type="PROSITE" id="PS00198">
    <property type="entry name" value="4FE4S_FER_1"/>
    <property type="match status" value="2"/>
</dbReference>
<dbReference type="Proteomes" id="UP000051260">
    <property type="component" value="Unassembled WGS sequence"/>
</dbReference>
<dbReference type="PANTHER" id="PTHR43687">
    <property type="entry name" value="ADENYLYLSULFATE REDUCTASE, BETA SUBUNIT"/>
    <property type="match status" value="1"/>
</dbReference>
<feature type="domain" description="4Fe-4S ferredoxin-type" evidence="8">
    <location>
        <begin position="130"/>
        <end position="159"/>
    </location>
</feature>
<evidence type="ECO:0000256" key="2">
    <source>
        <dbReference type="ARBA" id="ARBA00022485"/>
    </source>
</evidence>
<keyword evidence="5" id="KW-0249">Electron transport</keyword>
<dbReference type="InterPro" id="IPR050572">
    <property type="entry name" value="Fe-S_Ferredoxin"/>
</dbReference>
<feature type="domain" description="4Fe-4S ferredoxin-type" evidence="8">
    <location>
        <begin position="55"/>
        <end position="86"/>
    </location>
</feature>
<keyword evidence="6" id="KW-0408">Iron</keyword>
<keyword evidence="10" id="KW-1185">Reference proteome</keyword>
<dbReference type="Gene3D" id="3.30.70.20">
    <property type="match status" value="2"/>
</dbReference>
<dbReference type="InterPro" id="IPR017896">
    <property type="entry name" value="4Fe4S_Fe-S-bd"/>
</dbReference>
<dbReference type="AlphaFoldDB" id="A0A0P1I997"/>
<keyword evidence="3" id="KW-0479">Metal-binding</keyword>